<gene>
    <name evidence="2" type="ORF">Agub_g6050</name>
</gene>
<protein>
    <recommendedName>
        <fullName evidence="1">Helicase ATP-binding domain-containing protein</fullName>
    </recommendedName>
</protein>
<dbReference type="EMBL" id="BMAR01000008">
    <property type="protein sequence ID" value="GFR44725.1"/>
    <property type="molecule type" value="Genomic_DNA"/>
</dbReference>
<dbReference type="Pfam" id="PF00176">
    <property type="entry name" value="SNF2-rel_dom"/>
    <property type="match status" value="1"/>
</dbReference>
<dbReference type="GO" id="GO:0005524">
    <property type="term" value="F:ATP binding"/>
    <property type="evidence" value="ECO:0007669"/>
    <property type="project" value="InterPro"/>
</dbReference>
<comment type="caution">
    <text evidence="2">The sequence shown here is derived from an EMBL/GenBank/DDBJ whole genome shotgun (WGS) entry which is preliminary data.</text>
</comment>
<dbReference type="PANTHER" id="PTHR10799">
    <property type="entry name" value="SNF2/RAD54 HELICASE FAMILY"/>
    <property type="match status" value="1"/>
</dbReference>
<reference evidence="2 3" key="1">
    <citation type="journal article" date="2021" name="Sci. Rep.">
        <title>Genome sequencing of the multicellular alga Astrephomene provides insights into convergent evolution of germ-soma differentiation.</title>
        <authorList>
            <person name="Yamashita S."/>
            <person name="Yamamoto K."/>
            <person name="Matsuzaki R."/>
            <person name="Suzuki S."/>
            <person name="Yamaguchi H."/>
            <person name="Hirooka S."/>
            <person name="Minakuchi Y."/>
            <person name="Miyagishima S."/>
            <person name="Kawachi M."/>
            <person name="Toyoda A."/>
            <person name="Nozaki H."/>
        </authorList>
    </citation>
    <scope>NUCLEOTIDE SEQUENCE [LARGE SCALE GENOMIC DNA]</scope>
    <source>
        <strain evidence="2 3">NIES-4017</strain>
    </source>
</reference>
<dbReference type="Proteomes" id="UP001054857">
    <property type="component" value="Unassembled WGS sequence"/>
</dbReference>
<accession>A0AAD3DMR8</accession>
<organism evidence="2 3">
    <name type="scientific">Astrephomene gubernaculifera</name>
    <dbReference type="NCBI Taxonomy" id="47775"/>
    <lineage>
        <taxon>Eukaryota</taxon>
        <taxon>Viridiplantae</taxon>
        <taxon>Chlorophyta</taxon>
        <taxon>core chlorophytes</taxon>
        <taxon>Chlorophyceae</taxon>
        <taxon>CS clade</taxon>
        <taxon>Chlamydomonadales</taxon>
        <taxon>Astrephomenaceae</taxon>
        <taxon>Astrephomene</taxon>
    </lineage>
</organism>
<proteinExistence type="predicted"/>
<dbReference type="Gene3D" id="3.40.50.10810">
    <property type="entry name" value="Tandem AAA-ATPase domain"/>
    <property type="match status" value="1"/>
</dbReference>
<feature type="domain" description="Helicase ATP-binding" evidence="1">
    <location>
        <begin position="1"/>
        <end position="102"/>
    </location>
</feature>
<name>A0AAD3DMR8_9CHLO</name>
<evidence type="ECO:0000259" key="1">
    <source>
        <dbReference type="PROSITE" id="PS51192"/>
    </source>
</evidence>
<dbReference type="InterPro" id="IPR027417">
    <property type="entry name" value="P-loop_NTPase"/>
</dbReference>
<feature type="non-terminal residue" evidence="2">
    <location>
        <position position="1"/>
    </location>
</feature>
<evidence type="ECO:0000313" key="3">
    <source>
        <dbReference type="Proteomes" id="UP001054857"/>
    </source>
</evidence>
<feature type="non-terminal residue" evidence="2">
    <location>
        <position position="197"/>
    </location>
</feature>
<dbReference type="InterPro" id="IPR014001">
    <property type="entry name" value="Helicase_ATP-bd"/>
</dbReference>
<evidence type="ECO:0000313" key="2">
    <source>
        <dbReference type="EMBL" id="GFR44725.1"/>
    </source>
</evidence>
<dbReference type="PROSITE" id="PS51192">
    <property type="entry name" value="HELICASE_ATP_BIND_1"/>
    <property type="match status" value="1"/>
</dbReference>
<dbReference type="AlphaFoldDB" id="A0AAD3DMR8"/>
<dbReference type="InterPro" id="IPR038718">
    <property type="entry name" value="SNF2-like_sf"/>
</dbReference>
<keyword evidence="3" id="KW-1185">Reference proteome</keyword>
<dbReference type="InterPro" id="IPR000330">
    <property type="entry name" value="SNF2_N"/>
</dbReference>
<dbReference type="SUPFAM" id="SSF52540">
    <property type="entry name" value="P-loop containing nucleoside triphosphate hydrolases"/>
    <property type="match status" value="1"/>
</dbReference>
<sequence>AAPRQVGKGGGCGGLFDVLLTTYTLWEREGANYGIDRAFLSKWPWSHVVMDEAHALKNSSSTRSRKLRKVAQMAATRIMLTGTPLQNDLLELHALLAFLLPTIFTAGEGADALAEQVAEAAKPGAPGAAGVAACEAQGRLVDRMKQLLQPFILRRLKSEVADQLVAKKQHIVQLDMVPEQRQLYESTIASMRDEVSK</sequence>